<gene>
    <name evidence="1" type="ORF">J4Q44_G00149910</name>
</gene>
<accession>A0AAN8LWI9</accession>
<keyword evidence="2" id="KW-1185">Reference proteome</keyword>
<dbReference type="EMBL" id="JAGTTL010000012">
    <property type="protein sequence ID" value="KAK6315462.1"/>
    <property type="molecule type" value="Genomic_DNA"/>
</dbReference>
<organism evidence="1 2">
    <name type="scientific">Coregonus suidteri</name>
    <dbReference type="NCBI Taxonomy" id="861788"/>
    <lineage>
        <taxon>Eukaryota</taxon>
        <taxon>Metazoa</taxon>
        <taxon>Chordata</taxon>
        <taxon>Craniata</taxon>
        <taxon>Vertebrata</taxon>
        <taxon>Euteleostomi</taxon>
        <taxon>Actinopterygii</taxon>
        <taxon>Neopterygii</taxon>
        <taxon>Teleostei</taxon>
        <taxon>Protacanthopterygii</taxon>
        <taxon>Salmoniformes</taxon>
        <taxon>Salmonidae</taxon>
        <taxon>Coregoninae</taxon>
        <taxon>Coregonus</taxon>
    </lineage>
</organism>
<comment type="caution">
    <text evidence="1">The sequence shown here is derived from an EMBL/GenBank/DDBJ whole genome shotgun (WGS) entry which is preliminary data.</text>
</comment>
<sequence length="96" mass="11168">MGVAGHGPLGSNANILRFLSLSRSKIQIRCKNMKIICVSRRISYKYLNRWNLIFFVKHFIQTRSLRGLALRKEAVFREWLLFTSSHVVSELVMSVE</sequence>
<evidence type="ECO:0000313" key="1">
    <source>
        <dbReference type="EMBL" id="KAK6315462.1"/>
    </source>
</evidence>
<dbReference type="Proteomes" id="UP001356427">
    <property type="component" value="Unassembled WGS sequence"/>
</dbReference>
<evidence type="ECO:0000313" key="2">
    <source>
        <dbReference type="Proteomes" id="UP001356427"/>
    </source>
</evidence>
<name>A0AAN8LWI9_9TELE</name>
<dbReference type="AlphaFoldDB" id="A0AAN8LWI9"/>
<proteinExistence type="predicted"/>
<reference evidence="1 2" key="1">
    <citation type="submission" date="2021-04" db="EMBL/GenBank/DDBJ databases">
        <authorList>
            <person name="De Guttry C."/>
            <person name="Zahm M."/>
            <person name="Klopp C."/>
            <person name="Cabau C."/>
            <person name="Louis A."/>
            <person name="Berthelot C."/>
            <person name="Parey E."/>
            <person name="Roest Crollius H."/>
            <person name="Montfort J."/>
            <person name="Robinson-Rechavi M."/>
            <person name="Bucao C."/>
            <person name="Bouchez O."/>
            <person name="Gislard M."/>
            <person name="Lluch J."/>
            <person name="Milhes M."/>
            <person name="Lampietro C."/>
            <person name="Lopez Roques C."/>
            <person name="Donnadieu C."/>
            <person name="Braasch I."/>
            <person name="Desvignes T."/>
            <person name="Postlethwait J."/>
            <person name="Bobe J."/>
            <person name="Wedekind C."/>
            <person name="Guiguen Y."/>
        </authorList>
    </citation>
    <scope>NUCLEOTIDE SEQUENCE [LARGE SCALE GENOMIC DNA]</scope>
    <source>
        <strain evidence="1">Cs_M1</strain>
        <tissue evidence="1">Blood</tissue>
    </source>
</reference>
<protein>
    <submittedName>
        <fullName evidence="1">Uncharacterized protein</fullName>
    </submittedName>
</protein>